<protein>
    <submittedName>
        <fullName evidence="2">10295_t:CDS:1</fullName>
    </submittedName>
</protein>
<sequence length="95" mass="11595">MEEVVEDFIKVADELEHECQRNIKKMKRLYKKDQNKETEGHKMQVPEQDNFHIENAQQKRPKKIEESQYIEYIRLYENTDHNQETIKIEVEDQSS</sequence>
<evidence type="ECO:0000313" key="3">
    <source>
        <dbReference type="Proteomes" id="UP000789901"/>
    </source>
</evidence>
<comment type="caution">
    <text evidence="2">The sequence shown here is derived from an EMBL/GenBank/DDBJ whole genome shotgun (WGS) entry which is preliminary data.</text>
</comment>
<accession>A0ABM8W709</accession>
<reference evidence="2 3" key="1">
    <citation type="submission" date="2021-06" db="EMBL/GenBank/DDBJ databases">
        <authorList>
            <person name="Kallberg Y."/>
            <person name="Tangrot J."/>
            <person name="Rosling A."/>
        </authorList>
    </citation>
    <scope>NUCLEOTIDE SEQUENCE [LARGE SCALE GENOMIC DNA]</scope>
    <source>
        <strain evidence="2 3">120-4 pot B 10/14</strain>
    </source>
</reference>
<organism evidence="2 3">
    <name type="scientific">Gigaspora margarita</name>
    <dbReference type="NCBI Taxonomy" id="4874"/>
    <lineage>
        <taxon>Eukaryota</taxon>
        <taxon>Fungi</taxon>
        <taxon>Fungi incertae sedis</taxon>
        <taxon>Mucoromycota</taxon>
        <taxon>Glomeromycotina</taxon>
        <taxon>Glomeromycetes</taxon>
        <taxon>Diversisporales</taxon>
        <taxon>Gigasporaceae</taxon>
        <taxon>Gigaspora</taxon>
    </lineage>
</organism>
<name>A0ABM8W709_GIGMA</name>
<evidence type="ECO:0000256" key="1">
    <source>
        <dbReference type="SAM" id="MobiDB-lite"/>
    </source>
</evidence>
<dbReference type="EMBL" id="CAJVQB010001592">
    <property type="protein sequence ID" value="CAG8542103.1"/>
    <property type="molecule type" value="Genomic_DNA"/>
</dbReference>
<dbReference type="Proteomes" id="UP000789901">
    <property type="component" value="Unassembled WGS sequence"/>
</dbReference>
<gene>
    <name evidence="2" type="ORF">GMARGA_LOCUS4134</name>
</gene>
<feature type="compositionally biased region" description="Basic and acidic residues" evidence="1">
    <location>
        <begin position="33"/>
        <end position="52"/>
    </location>
</feature>
<feature type="region of interest" description="Disordered" evidence="1">
    <location>
        <begin position="33"/>
        <end position="64"/>
    </location>
</feature>
<keyword evidence="3" id="KW-1185">Reference proteome</keyword>
<proteinExistence type="predicted"/>
<evidence type="ECO:0000313" key="2">
    <source>
        <dbReference type="EMBL" id="CAG8542103.1"/>
    </source>
</evidence>